<dbReference type="PANTHER" id="PTHR48448:SF1">
    <property type="entry name" value="MUTL PROTEIN ISOFORM 1"/>
    <property type="match status" value="1"/>
</dbReference>
<gene>
    <name evidence="1" type="ORF">EJD97_002120</name>
</gene>
<dbReference type="EMBL" id="RXGB01012438">
    <property type="protein sequence ID" value="TMW83319.1"/>
    <property type="molecule type" value="Genomic_DNA"/>
</dbReference>
<feature type="non-terminal residue" evidence="1">
    <location>
        <position position="1"/>
    </location>
</feature>
<dbReference type="PANTHER" id="PTHR48448">
    <property type="entry name" value="MUTL PROTEIN ISOFORM 1"/>
    <property type="match status" value="1"/>
</dbReference>
<accession>A0A6N2ANI6</accession>
<dbReference type="InterPro" id="IPR053276">
    <property type="entry name" value="MtDNA_mismatch_repair_MutS"/>
</dbReference>
<comment type="caution">
    <text evidence="1">The sequence shown here is derived from an EMBL/GenBank/DDBJ whole genome shotgun (WGS) entry which is preliminary data.</text>
</comment>
<protein>
    <submittedName>
        <fullName evidence="1">Uncharacterized protein</fullName>
    </submittedName>
</protein>
<reference evidence="1" key="1">
    <citation type="submission" date="2019-05" db="EMBL/GenBank/DDBJ databases">
        <title>The de novo reference genome and transcriptome assemblies of the wild tomato species Solanum chilense.</title>
        <authorList>
            <person name="Stam R."/>
            <person name="Nosenko T."/>
            <person name="Hoerger A.C."/>
            <person name="Stephan W."/>
            <person name="Seidel M.A."/>
            <person name="Kuhn J.M.M."/>
            <person name="Haberer G."/>
            <person name="Tellier A."/>
        </authorList>
    </citation>
    <scope>NUCLEOTIDE SEQUENCE</scope>
    <source>
        <tissue evidence="1">Mature leaves</tissue>
    </source>
</reference>
<name>A0A6N2ANI6_SOLCI</name>
<sequence>WSQYFRHAHPGSPYVFGLVGDDQDLDFPEPMPVVGISRSAKGYCIISVYETMKTYSVEDGLTEEAVVTKLRTCRCHHFFLHNSLKNNSSGLQTALLFLLLLIRELSSSAKGPNTHILWHSSYSCIYLFGCM</sequence>
<organism evidence="1">
    <name type="scientific">Solanum chilense</name>
    <name type="common">Tomato</name>
    <name type="synonym">Lycopersicon chilense</name>
    <dbReference type="NCBI Taxonomy" id="4083"/>
    <lineage>
        <taxon>Eukaryota</taxon>
        <taxon>Viridiplantae</taxon>
        <taxon>Streptophyta</taxon>
        <taxon>Embryophyta</taxon>
        <taxon>Tracheophyta</taxon>
        <taxon>Spermatophyta</taxon>
        <taxon>Magnoliopsida</taxon>
        <taxon>eudicotyledons</taxon>
        <taxon>Gunneridae</taxon>
        <taxon>Pentapetalae</taxon>
        <taxon>asterids</taxon>
        <taxon>lamiids</taxon>
        <taxon>Solanales</taxon>
        <taxon>Solanaceae</taxon>
        <taxon>Solanoideae</taxon>
        <taxon>Solaneae</taxon>
        <taxon>Solanum</taxon>
        <taxon>Solanum subgen. Lycopersicon</taxon>
    </lineage>
</organism>
<evidence type="ECO:0000313" key="1">
    <source>
        <dbReference type="EMBL" id="TMW83319.1"/>
    </source>
</evidence>
<dbReference type="AlphaFoldDB" id="A0A6N2ANI6"/>
<proteinExistence type="predicted"/>